<keyword evidence="11" id="KW-1185">Reference proteome</keyword>
<keyword evidence="2" id="KW-0479">Metal-binding</keyword>
<dbReference type="PANTHER" id="PTHR31313:SF81">
    <property type="entry name" value="TY1 ENHANCER ACTIVATOR"/>
    <property type="match status" value="1"/>
</dbReference>
<dbReference type="InterPro" id="IPR005600">
    <property type="entry name" value="Gal4_dimer_dom"/>
</dbReference>
<evidence type="ECO:0000256" key="1">
    <source>
        <dbReference type="ARBA" id="ARBA00004123"/>
    </source>
</evidence>
<proteinExistence type="predicted"/>
<dbReference type="CDD" id="cd00067">
    <property type="entry name" value="GAL4"/>
    <property type="match status" value="1"/>
</dbReference>
<evidence type="ECO:0000256" key="7">
    <source>
        <dbReference type="ARBA" id="ARBA00023242"/>
    </source>
</evidence>
<evidence type="ECO:0000259" key="9">
    <source>
        <dbReference type="PROSITE" id="PS50048"/>
    </source>
</evidence>
<dbReference type="InterPro" id="IPR001138">
    <property type="entry name" value="Zn2Cys6_DnaBD"/>
</dbReference>
<keyword evidence="6" id="KW-0804">Transcription</keyword>
<evidence type="ECO:0000313" key="11">
    <source>
        <dbReference type="Proteomes" id="UP001497383"/>
    </source>
</evidence>
<dbReference type="EMBL" id="OZ022408">
    <property type="protein sequence ID" value="CAK9439734.1"/>
    <property type="molecule type" value="Genomic_DNA"/>
</dbReference>
<dbReference type="GeneID" id="92209030"/>
<dbReference type="InterPro" id="IPR036864">
    <property type="entry name" value="Zn2-C6_fun-type_DNA-bd_sf"/>
</dbReference>
<accession>A0ABP0ZN97</accession>
<evidence type="ECO:0000256" key="3">
    <source>
        <dbReference type="ARBA" id="ARBA00022833"/>
    </source>
</evidence>
<keyword evidence="5" id="KW-0238">DNA-binding</keyword>
<dbReference type="PROSITE" id="PS00463">
    <property type="entry name" value="ZN2_CY6_FUNGAL_1"/>
    <property type="match status" value="1"/>
</dbReference>
<dbReference type="SMART" id="SM00066">
    <property type="entry name" value="GAL4"/>
    <property type="match status" value="1"/>
</dbReference>
<reference evidence="10 11" key="1">
    <citation type="submission" date="2024-03" db="EMBL/GenBank/DDBJ databases">
        <authorList>
            <person name="Brejova B."/>
        </authorList>
    </citation>
    <scope>NUCLEOTIDE SEQUENCE [LARGE SCALE GENOMIC DNA]</scope>
    <source>
        <strain evidence="10 11">CBS 14171</strain>
    </source>
</reference>
<gene>
    <name evidence="10" type="ORF">LODBEIA_P38340</name>
</gene>
<organism evidence="10 11">
    <name type="scientific">Lodderomyces beijingensis</name>
    <dbReference type="NCBI Taxonomy" id="1775926"/>
    <lineage>
        <taxon>Eukaryota</taxon>
        <taxon>Fungi</taxon>
        <taxon>Dikarya</taxon>
        <taxon>Ascomycota</taxon>
        <taxon>Saccharomycotina</taxon>
        <taxon>Pichiomycetes</taxon>
        <taxon>Debaryomycetaceae</taxon>
        <taxon>Candida/Lodderomyces clade</taxon>
        <taxon>Lodderomyces</taxon>
    </lineage>
</organism>
<protein>
    <recommendedName>
        <fullName evidence="9">Zn(2)-C6 fungal-type domain-containing protein</fullName>
    </recommendedName>
</protein>
<dbReference type="SUPFAM" id="SSF57701">
    <property type="entry name" value="Zn2/Cys6 DNA-binding domain"/>
    <property type="match status" value="1"/>
</dbReference>
<dbReference type="Pfam" id="PF03902">
    <property type="entry name" value="Gal4_dimer"/>
    <property type="match status" value="1"/>
</dbReference>
<dbReference type="Gene3D" id="1.20.5.170">
    <property type="match status" value="1"/>
</dbReference>
<feature type="region of interest" description="Disordered" evidence="8">
    <location>
        <begin position="276"/>
        <end position="326"/>
    </location>
</feature>
<dbReference type="CDD" id="cd14654">
    <property type="entry name" value="ZIP_Gal4"/>
    <property type="match status" value="1"/>
</dbReference>
<keyword evidence="4" id="KW-0805">Transcription regulation</keyword>
<name>A0ABP0ZN97_9ASCO</name>
<evidence type="ECO:0000256" key="4">
    <source>
        <dbReference type="ARBA" id="ARBA00023015"/>
    </source>
</evidence>
<dbReference type="RefSeq" id="XP_066830772.1">
    <property type="nucleotide sequence ID" value="XM_066973988.1"/>
</dbReference>
<keyword evidence="3" id="KW-0862">Zinc</keyword>
<dbReference type="Proteomes" id="UP001497383">
    <property type="component" value="Chromosome 4"/>
</dbReference>
<evidence type="ECO:0000256" key="5">
    <source>
        <dbReference type="ARBA" id="ARBA00023125"/>
    </source>
</evidence>
<feature type="domain" description="Zn(2)-C6 fungal-type" evidence="9">
    <location>
        <begin position="86"/>
        <end position="116"/>
    </location>
</feature>
<feature type="compositionally biased region" description="Low complexity" evidence="8">
    <location>
        <begin position="290"/>
        <end position="322"/>
    </location>
</feature>
<comment type="subcellular location">
    <subcellularLocation>
        <location evidence="1">Nucleus</location>
    </subcellularLocation>
</comment>
<evidence type="ECO:0000313" key="10">
    <source>
        <dbReference type="EMBL" id="CAK9439734.1"/>
    </source>
</evidence>
<evidence type="ECO:0000256" key="8">
    <source>
        <dbReference type="SAM" id="MobiDB-lite"/>
    </source>
</evidence>
<keyword evidence="7" id="KW-0539">Nucleus</keyword>
<evidence type="ECO:0000256" key="2">
    <source>
        <dbReference type="ARBA" id="ARBA00022723"/>
    </source>
</evidence>
<feature type="region of interest" description="Disordered" evidence="8">
    <location>
        <begin position="176"/>
        <end position="234"/>
    </location>
</feature>
<sequence length="429" mass="47657">MSASDLPIAYKQQHAKQLDQNHQQSVLLNKQDSDLDLTEFFLPTCTFPMVPFTDADNSPIQIEDVLITDIDDSPSSAHSPAPIEQACDSCRKRKLKCSKEYPRCSKCIQHNWGCSYSPRTVRSPLTRAHLTDVENKLQRLEDVLSYILPSDYKIDDVVSGDYTKVLKPAREHLQSLKVSKRSTKSASKRDSTVDECLSRPPPQPVGNQPEAPSCDSSNRKNSDQSNNKYEFPEDRKKIKQKIIEDFQLNNIPTQSPSNKDFLDAAFKSDLSNHNHNQAAEATRAGLNKRSSSAQLNNTSNTSNSNNASSSSASTSASTSTSAMQPSLLSTTQNSMLTSPSSILSLSSWNNDDAYFKEDMEEPKSFKKIKLEEEKSQFDALDDNMTGVGKAEHQESPGFPDSVFNFFSSSSSQKVAQPLVGDNFDLIFDI</sequence>
<dbReference type="PROSITE" id="PS50048">
    <property type="entry name" value="ZN2_CY6_FUNGAL_2"/>
    <property type="match status" value="1"/>
</dbReference>
<dbReference type="Pfam" id="PF00172">
    <property type="entry name" value="Zn_clus"/>
    <property type="match status" value="1"/>
</dbReference>
<dbReference type="InterPro" id="IPR051615">
    <property type="entry name" value="Transcr_Regulatory_Elem"/>
</dbReference>
<dbReference type="PANTHER" id="PTHR31313">
    <property type="entry name" value="TY1 ENHANCER ACTIVATOR"/>
    <property type="match status" value="1"/>
</dbReference>
<evidence type="ECO:0000256" key="6">
    <source>
        <dbReference type="ARBA" id="ARBA00023163"/>
    </source>
</evidence>
<dbReference type="Gene3D" id="4.10.240.10">
    <property type="entry name" value="Zn(2)-C6 fungal-type DNA-binding domain"/>
    <property type="match status" value="1"/>
</dbReference>